<name>Q73A15_BACC1</name>
<dbReference type="HOGENOM" id="CLU_3394886_0_0_9"/>
<proteinExistence type="predicted"/>
<reference evidence="1 2" key="1">
    <citation type="journal article" date="2004" name="Nucleic Acids Res.">
        <title>The genome sequence of Bacillus cereus ATCC 10987 reveals metabolic adaptations and a large plasmid related to Bacillus anthracis pXO1.</title>
        <authorList>
            <person name="Rasko D.A."/>
            <person name="Ravel J."/>
            <person name="Okstad O.A."/>
            <person name="Helgason E."/>
            <person name="Cer R.Z."/>
            <person name="Jiang L."/>
            <person name="Shores K.A."/>
            <person name="Fouts D.E."/>
            <person name="Tourasse N.J."/>
            <person name="Angiuoli S.V."/>
            <person name="Kolonay J."/>
            <person name="Nelson W.C."/>
            <person name="Kolsto A.-B."/>
            <person name="Fraser C.M."/>
            <person name="Read T.D."/>
        </authorList>
    </citation>
    <scope>NUCLEOTIDE SEQUENCE [LARGE SCALE GENOMIC DNA]</scope>
    <source>
        <strain evidence="2">ATCC 10987 / NRS 248</strain>
    </source>
</reference>
<dbReference type="Proteomes" id="UP000002527">
    <property type="component" value="Chromosome"/>
</dbReference>
<dbReference type="AlphaFoldDB" id="Q73A15"/>
<dbReference type="EMBL" id="AE017194">
    <property type="protein sequence ID" value="AAS40895.1"/>
    <property type="molecule type" value="Genomic_DNA"/>
</dbReference>
<dbReference type="KEGG" id="bca:BCE_1971"/>
<gene>
    <name evidence="1" type="ordered locus">BCE_1971</name>
</gene>
<protein>
    <submittedName>
        <fullName evidence="1">Uncharacterized protein</fullName>
    </submittedName>
</protein>
<sequence length="31" mass="3641">MSALVNKVSIEKLEFVVLEAIAYFKEQNIWK</sequence>
<evidence type="ECO:0000313" key="1">
    <source>
        <dbReference type="EMBL" id="AAS40895.1"/>
    </source>
</evidence>
<accession>Q73A15</accession>
<organism evidence="1 2">
    <name type="scientific">Bacillus cereus (strain ATCC 10987 / NRS 248)</name>
    <dbReference type="NCBI Taxonomy" id="222523"/>
    <lineage>
        <taxon>Bacteria</taxon>
        <taxon>Bacillati</taxon>
        <taxon>Bacillota</taxon>
        <taxon>Bacilli</taxon>
        <taxon>Bacillales</taxon>
        <taxon>Bacillaceae</taxon>
        <taxon>Bacillus</taxon>
        <taxon>Bacillus cereus group</taxon>
    </lineage>
</organism>
<evidence type="ECO:0000313" key="2">
    <source>
        <dbReference type="Proteomes" id="UP000002527"/>
    </source>
</evidence>